<dbReference type="GeneID" id="9800885"/>
<dbReference type="InterPro" id="IPR006809">
    <property type="entry name" value="TAFII28_dom"/>
</dbReference>
<dbReference type="KEGG" id="crq:GCK72_010458"/>
<keyword evidence="5" id="KW-0539">Nucleus</keyword>
<feature type="compositionally biased region" description="Polar residues" evidence="7">
    <location>
        <begin position="178"/>
        <end position="195"/>
    </location>
</feature>
<evidence type="ECO:0000256" key="1">
    <source>
        <dbReference type="ARBA" id="ARBA00004123"/>
    </source>
</evidence>
<organism evidence="9 10">
    <name type="scientific">Caenorhabditis remanei</name>
    <name type="common">Caenorhabditis vulgaris</name>
    <dbReference type="NCBI Taxonomy" id="31234"/>
    <lineage>
        <taxon>Eukaryota</taxon>
        <taxon>Metazoa</taxon>
        <taxon>Ecdysozoa</taxon>
        <taxon>Nematoda</taxon>
        <taxon>Chromadorea</taxon>
        <taxon>Rhabditida</taxon>
        <taxon>Rhabditina</taxon>
        <taxon>Rhabditomorpha</taxon>
        <taxon>Rhabditoidea</taxon>
        <taxon>Rhabditidae</taxon>
        <taxon>Peloderinae</taxon>
        <taxon>Caenorhabditis</taxon>
    </lineage>
</organism>
<reference evidence="9 10" key="1">
    <citation type="submission" date="2019-12" db="EMBL/GenBank/DDBJ databases">
        <title>Chromosome-level assembly of the Caenorhabditis remanei genome.</title>
        <authorList>
            <person name="Teterina A.A."/>
            <person name="Willis J.H."/>
            <person name="Phillips P.C."/>
        </authorList>
    </citation>
    <scope>NUCLEOTIDE SEQUENCE [LARGE SCALE GENOMIC DNA]</scope>
    <source>
        <strain evidence="9 10">PX506</strain>
        <tissue evidence="9">Whole organism</tissue>
    </source>
</reference>
<keyword evidence="4" id="KW-0804">Transcription</keyword>
<feature type="compositionally biased region" description="Low complexity" evidence="7">
    <location>
        <begin position="58"/>
        <end position="68"/>
    </location>
</feature>
<dbReference type="AlphaFoldDB" id="A0A6A5H5S8"/>
<dbReference type="PANTHER" id="PTHR13218">
    <property type="entry name" value="TRANSCRIPTION INITIATION FACTOR TFIID SUBUNIT 11-RELATED"/>
    <property type="match status" value="1"/>
</dbReference>
<feature type="region of interest" description="Disordered" evidence="7">
    <location>
        <begin position="175"/>
        <end position="195"/>
    </location>
</feature>
<protein>
    <recommendedName>
        <fullName evidence="6">Transcription initiation factor TFIID subunit 11</fullName>
    </recommendedName>
</protein>
<dbReference type="GO" id="GO:0005669">
    <property type="term" value="C:transcription factor TFIID complex"/>
    <property type="evidence" value="ECO:0007669"/>
    <property type="project" value="InterPro"/>
</dbReference>
<dbReference type="Proteomes" id="UP000483820">
    <property type="component" value="Chromosome III"/>
</dbReference>
<dbReference type="RefSeq" id="XP_053587454.1">
    <property type="nucleotide sequence ID" value="XM_053727877.1"/>
</dbReference>
<dbReference type="Pfam" id="PF04719">
    <property type="entry name" value="TAFII28"/>
    <property type="match status" value="1"/>
</dbReference>
<evidence type="ECO:0000313" key="9">
    <source>
        <dbReference type="EMBL" id="KAF1762196.1"/>
    </source>
</evidence>
<feature type="region of interest" description="Disordered" evidence="7">
    <location>
        <begin position="1"/>
        <end position="71"/>
    </location>
</feature>
<evidence type="ECO:0000313" key="10">
    <source>
        <dbReference type="Proteomes" id="UP000483820"/>
    </source>
</evidence>
<gene>
    <name evidence="9" type="ORF">GCK72_010458</name>
</gene>
<feature type="compositionally biased region" description="Low complexity" evidence="7">
    <location>
        <begin position="1"/>
        <end position="17"/>
    </location>
</feature>
<dbReference type="SUPFAM" id="SSF47113">
    <property type="entry name" value="Histone-fold"/>
    <property type="match status" value="1"/>
</dbReference>
<feature type="domain" description="TAFII28-like protein" evidence="8">
    <location>
        <begin position="219"/>
        <end position="304"/>
    </location>
</feature>
<evidence type="ECO:0000256" key="7">
    <source>
        <dbReference type="SAM" id="MobiDB-lite"/>
    </source>
</evidence>
<evidence type="ECO:0000256" key="5">
    <source>
        <dbReference type="ARBA" id="ARBA00023242"/>
    </source>
</evidence>
<keyword evidence="3" id="KW-0805">Transcription regulation</keyword>
<dbReference type="InterPro" id="IPR045127">
    <property type="entry name" value="TAF11-like"/>
</dbReference>
<name>A0A6A5H5S8_CAERE</name>
<dbReference type="FunFam" id="1.10.20.10:FF:000061">
    <property type="entry name" value="TFIID subunit"/>
    <property type="match status" value="1"/>
</dbReference>
<dbReference type="CTD" id="9800885"/>
<evidence type="ECO:0000256" key="6">
    <source>
        <dbReference type="ARBA" id="ARBA00072882"/>
    </source>
</evidence>
<accession>A0A6A5H5S8</accession>
<proteinExistence type="inferred from homology"/>
<comment type="caution">
    <text evidence="9">The sequence shown here is derived from an EMBL/GenBank/DDBJ whole genome shotgun (WGS) entry which is preliminary data.</text>
</comment>
<evidence type="ECO:0000256" key="3">
    <source>
        <dbReference type="ARBA" id="ARBA00023015"/>
    </source>
</evidence>
<sequence length="320" mass="35685">MTSNLSSADLFGGLSDSDSSDNEDRIENERASATVFQDLEMSCSSEEELGHEDTQPMELSPSPESISLEEYRYNRNESNRSENGYSTSFLSASTSSSHSSYYEHTGIPNTSIEMIGENAENSVDNQDRRNIEDPIPDSTEEIKVEESAIPPPIHQIQVQRHEALQKANAPSHFMMSKPSDSFTQRKFPTRNNSSLTDEELEEKLLAEKIKEQEILSDIVLIANFSTEQLDRYAAFRRSKFNKPAVKNIIAQATGSAVSDPLALAVGGLAKLFVGELVEEAVELRDASNEENRPVQPHHIIAAFNKLNQDGKLWPPYGKKF</sequence>
<evidence type="ECO:0000256" key="2">
    <source>
        <dbReference type="ARBA" id="ARBA00009788"/>
    </source>
</evidence>
<dbReference type="EMBL" id="WUAV01000003">
    <property type="protein sequence ID" value="KAF1762196.1"/>
    <property type="molecule type" value="Genomic_DNA"/>
</dbReference>
<dbReference type="Gene3D" id="1.10.20.10">
    <property type="entry name" value="Histone, subunit A"/>
    <property type="match status" value="1"/>
</dbReference>
<dbReference type="InterPro" id="IPR009072">
    <property type="entry name" value="Histone-fold"/>
</dbReference>
<dbReference type="PANTHER" id="PTHR13218:SF8">
    <property type="entry name" value="TRANSCRIPTION INITIATION FACTOR TFIID SUBUNIT 11"/>
    <property type="match status" value="1"/>
</dbReference>
<dbReference type="CDD" id="cd08048">
    <property type="entry name" value="HFD_TAF11"/>
    <property type="match status" value="1"/>
</dbReference>
<comment type="subcellular location">
    <subcellularLocation>
        <location evidence="1">Nucleus</location>
    </subcellularLocation>
</comment>
<evidence type="ECO:0000256" key="4">
    <source>
        <dbReference type="ARBA" id="ARBA00023163"/>
    </source>
</evidence>
<evidence type="ECO:0000259" key="8">
    <source>
        <dbReference type="Pfam" id="PF04719"/>
    </source>
</evidence>
<dbReference type="GO" id="GO:0016251">
    <property type="term" value="F:RNA polymerase II general transcription initiation factor activity"/>
    <property type="evidence" value="ECO:0007669"/>
    <property type="project" value="TreeGrafter"/>
</dbReference>
<comment type="similarity">
    <text evidence="2">Belongs to the TAF11 family.</text>
</comment>
<dbReference type="GO" id="GO:0051123">
    <property type="term" value="P:RNA polymerase II preinitiation complex assembly"/>
    <property type="evidence" value="ECO:0007669"/>
    <property type="project" value="InterPro"/>
</dbReference>
<dbReference type="GO" id="GO:0046982">
    <property type="term" value="F:protein heterodimerization activity"/>
    <property type="evidence" value="ECO:0007669"/>
    <property type="project" value="InterPro"/>
</dbReference>